<evidence type="ECO:0000256" key="1">
    <source>
        <dbReference type="SAM" id="MobiDB-lite"/>
    </source>
</evidence>
<proteinExistence type="predicted"/>
<sequence length="102" mass="11200">MVRGSTDVKDNELVAKSVKHWMNTRARRNQPEGIKRSAAGSIKKNEPLGGEVSSDISAAEGISAQDIAEEPGRDNPRPRRSAYMQAMARFKEMVGDEDDPDS</sequence>
<organism evidence="3">
    <name type="scientific">Perkinsus marinus (strain ATCC 50983 / TXsc)</name>
    <dbReference type="NCBI Taxonomy" id="423536"/>
    <lineage>
        <taxon>Eukaryota</taxon>
        <taxon>Sar</taxon>
        <taxon>Alveolata</taxon>
        <taxon>Perkinsozoa</taxon>
        <taxon>Perkinsea</taxon>
        <taxon>Perkinsida</taxon>
        <taxon>Perkinsidae</taxon>
        <taxon>Perkinsus</taxon>
    </lineage>
</organism>
<name>C5KL23_PERM5</name>
<keyword evidence="3" id="KW-1185">Reference proteome</keyword>
<feature type="region of interest" description="Disordered" evidence="1">
    <location>
        <begin position="24"/>
        <end position="81"/>
    </location>
</feature>
<protein>
    <submittedName>
        <fullName evidence="2">Uncharacterized protein</fullName>
    </submittedName>
</protein>
<dbReference type="GeneID" id="9061608"/>
<evidence type="ECO:0000313" key="2">
    <source>
        <dbReference type="EMBL" id="EER14831.1"/>
    </source>
</evidence>
<gene>
    <name evidence="2" type="ORF">Pmar_PMAR009426</name>
</gene>
<accession>C5KL23</accession>
<dbReference type="OrthoDB" id="10540435at2759"/>
<dbReference type="Proteomes" id="UP000007800">
    <property type="component" value="Unassembled WGS sequence"/>
</dbReference>
<reference evidence="2 3" key="1">
    <citation type="submission" date="2008-07" db="EMBL/GenBank/DDBJ databases">
        <authorList>
            <person name="El-Sayed N."/>
            <person name="Caler E."/>
            <person name="Inman J."/>
            <person name="Amedeo P."/>
            <person name="Hass B."/>
            <person name="Wortman J."/>
        </authorList>
    </citation>
    <scope>NUCLEOTIDE SEQUENCE [LARGE SCALE GENOMIC DNA]</scope>
    <source>
        <strain evidence="3">ATCC 50983 / TXsc</strain>
    </source>
</reference>
<dbReference type="InParanoid" id="C5KL23"/>
<evidence type="ECO:0000313" key="3">
    <source>
        <dbReference type="Proteomes" id="UP000007800"/>
    </source>
</evidence>
<dbReference type="RefSeq" id="XP_002783035.1">
    <property type="nucleotide sequence ID" value="XM_002782989.1"/>
</dbReference>
<dbReference type="EMBL" id="GG673906">
    <property type="protein sequence ID" value="EER14831.1"/>
    <property type="molecule type" value="Genomic_DNA"/>
</dbReference>
<dbReference type="AlphaFoldDB" id="C5KL23"/>